<dbReference type="RefSeq" id="WP_189052001.1">
    <property type="nucleotide sequence ID" value="NZ_BMJQ01000024.1"/>
</dbReference>
<proteinExistence type="predicted"/>
<evidence type="ECO:0000313" key="1">
    <source>
        <dbReference type="EMBL" id="GGF46545.1"/>
    </source>
</evidence>
<dbReference type="EMBL" id="BMJQ01000024">
    <property type="protein sequence ID" value="GGF46545.1"/>
    <property type="molecule type" value="Genomic_DNA"/>
</dbReference>
<sequence>MKLKAVDKEDMTVIAASLQDALVLIDDIAYFPEDEQFVFVANRYQWETDKAGAKEHARTTTGVTFSKVTAVRRKGVDRRDGDGMLSLLTIEVLPGALQLTFSGGAAIRLEVSGILCHLQDVGEPWPTRWRPDHASA</sequence>
<organism evidence="1 2">
    <name type="scientific">Aliidongia dinghuensis</name>
    <dbReference type="NCBI Taxonomy" id="1867774"/>
    <lineage>
        <taxon>Bacteria</taxon>
        <taxon>Pseudomonadati</taxon>
        <taxon>Pseudomonadota</taxon>
        <taxon>Alphaproteobacteria</taxon>
        <taxon>Rhodospirillales</taxon>
        <taxon>Dongiaceae</taxon>
        <taxon>Aliidongia</taxon>
    </lineage>
</organism>
<evidence type="ECO:0008006" key="3">
    <source>
        <dbReference type="Google" id="ProtNLM"/>
    </source>
</evidence>
<accession>A0A8J3E7N9</accession>
<evidence type="ECO:0000313" key="2">
    <source>
        <dbReference type="Proteomes" id="UP000646365"/>
    </source>
</evidence>
<dbReference type="AlphaFoldDB" id="A0A8J3E7N9"/>
<keyword evidence="2" id="KW-1185">Reference proteome</keyword>
<comment type="caution">
    <text evidence="1">The sequence shown here is derived from an EMBL/GenBank/DDBJ whole genome shotgun (WGS) entry which is preliminary data.</text>
</comment>
<gene>
    <name evidence="1" type="ORF">GCM10011611_61210</name>
</gene>
<protein>
    <recommendedName>
        <fullName evidence="3">DUF2948 family protein</fullName>
    </recommendedName>
</protein>
<reference evidence="1" key="1">
    <citation type="journal article" date="2014" name="Int. J. Syst. Evol. Microbiol.">
        <title>Complete genome sequence of Corynebacterium casei LMG S-19264T (=DSM 44701T), isolated from a smear-ripened cheese.</title>
        <authorList>
            <consortium name="US DOE Joint Genome Institute (JGI-PGF)"/>
            <person name="Walter F."/>
            <person name="Albersmeier A."/>
            <person name="Kalinowski J."/>
            <person name="Ruckert C."/>
        </authorList>
    </citation>
    <scope>NUCLEOTIDE SEQUENCE</scope>
    <source>
        <strain evidence="1">CGMCC 1.15725</strain>
    </source>
</reference>
<dbReference type="Proteomes" id="UP000646365">
    <property type="component" value="Unassembled WGS sequence"/>
</dbReference>
<reference evidence="1" key="2">
    <citation type="submission" date="2020-09" db="EMBL/GenBank/DDBJ databases">
        <authorList>
            <person name="Sun Q."/>
            <person name="Zhou Y."/>
        </authorList>
    </citation>
    <scope>NUCLEOTIDE SEQUENCE</scope>
    <source>
        <strain evidence="1">CGMCC 1.15725</strain>
    </source>
</reference>
<dbReference type="Pfam" id="PF11164">
    <property type="entry name" value="DUF2948"/>
    <property type="match status" value="1"/>
</dbReference>
<dbReference type="InterPro" id="IPR021335">
    <property type="entry name" value="DUF2948"/>
</dbReference>
<name>A0A8J3E7N9_9PROT</name>